<feature type="region of interest" description="Disordered" evidence="1">
    <location>
        <begin position="69"/>
        <end position="90"/>
    </location>
</feature>
<gene>
    <name evidence="3" type="ordered locus">Caka_2339</name>
</gene>
<accession>D5EMW6</accession>
<protein>
    <submittedName>
        <fullName evidence="3">Uncharacterized protein</fullName>
    </submittedName>
</protein>
<name>D5EMW6_CORAD</name>
<proteinExistence type="predicted"/>
<evidence type="ECO:0000256" key="2">
    <source>
        <dbReference type="SAM" id="Phobius"/>
    </source>
</evidence>
<keyword evidence="4" id="KW-1185">Reference proteome</keyword>
<sequence length="293" mass="32955">MSQKHPLNDQQKALAKVIAIFTVLSACLFGVLYWAKTNTESELAKQIRSTIGFAEPTDSTAPPAPVIEKVVVAPPPPPPPPEPEPEPEPEPIAISFEQICNRRDLWPSQLTLTKAIEVPISYRGNTYGELSFPAGTPFTVDSLRKTQALNGYIEGNYLSIPVSQTDFVAWFNQRFDKSYVTEAPIEQAFTAANNLDDSHVQWDIHTQLLYWLQRNYGDCRIEIGENTLVMHWKPQTEVEIDYRFEAREVSHRYLMLQAEKGGSDNYASCEIYYTPTGELLGTGSIFVPSLGRK</sequence>
<evidence type="ECO:0000256" key="1">
    <source>
        <dbReference type="SAM" id="MobiDB-lite"/>
    </source>
</evidence>
<dbReference type="EMBL" id="CP001998">
    <property type="protein sequence ID" value="ADE55356.1"/>
    <property type="molecule type" value="Genomic_DNA"/>
</dbReference>
<dbReference type="OrthoDB" id="9848233at2"/>
<dbReference type="KEGG" id="caa:Caka_2339"/>
<dbReference type="HOGENOM" id="CLU_949013_0_0_0"/>
<dbReference type="PROSITE" id="PS51257">
    <property type="entry name" value="PROKAR_LIPOPROTEIN"/>
    <property type="match status" value="1"/>
</dbReference>
<evidence type="ECO:0000313" key="3">
    <source>
        <dbReference type="EMBL" id="ADE55356.1"/>
    </source>
</evidence>
<dbReference type="Proteomes" id="UP000000925">
    <property type="component" value="Chromosome"/>
</dbReference>
<reference evidence="3 4" key="1">
    <citation type="journal article" date="2010" name="Stand. Genomic Sci.">
        <title>Complete genome sequence of Coraliomargarita akajimensis type strain (04OKA010-24).</title>
        <authorList>
            <person name="Mavromatis K."/>
            <person name="Abt B."/>
            <person name="Brambilla E."/>
            <person name="Lapidus A."/>
            <person name="Copeland A."/>
            <person name="Deshpande S."/>
            <person name="Nolan M."/>
            <person name="Lucas S."/>
            <person name="Tice H."/>
            <person name="Cheng J.F."/>
            <person name="Han C."/>
            <person name="Detter J.C."/>
            <person name="Woyke T."/>
            <person name="Goodwin L."/>
            <person name="Pitluck S."/>
            <person name="Held B."/>
            <person name="Brettin T."/>
            <person name="Tapia R."/>
            <person name="Ivanova N."/>
            <person name="Mikhailova N."/>
            <person name="Pati A."/>
            <person name="Liolios K."/>
            <person name="Chen A."/>
            <person name="Palaniappan K."/>
            <person name="Land M."/>
            <person name="Hauser L."/>
            <person name="Chang Y.J."/>
            <person name="Jeffries C.D."/>
            <person name="Rohde M."/>
            <person name="Goker M."/>
            <person name="Bristow J."/>
            <person name="Eisen J.A."/>
            <person name="Markowitz V."/>
            <person name="Hugenholtz P."/>
            <person name="Klenk H.P."/>
            <person name="Kyrpides N.C."/>
        </authorList>
    </citation>
    <scope>NUCLEOTIDE SEQUENCE [LARGE SCALE GENOMIC DNA]</scope>
    <source>
        <strain evidence="4">DSM 45221 / IAM 15411 / JCM 23193 / KCTC 12865</strain>
    </source>
</reference>
<feature type="transmembrane region" description="Helical" evidence="2">
    <location>
        <begin position="13"/>
        <end position="35"/>
    </location>
</feature>
<keyword evidence="2" id="KW-0472">Membrane</keyword>
<feature type="compositionally biased region" description="Pro residues" evidence="1">
    <location>
        <begin position="73"/>
        <end position="82"/>
    </location>
</feature>
<dbReference type="RefSeq" id="WP_013044078.1">
    <property type="nucleotide sequence ID" value="NC_014008.1"/>
</dbReference>
<organism evidence="3 4">
    <name type="scientific">Coraliomargarita akajimensis (strain DSM 45221 / IAM 15411 / JCM 23193 / KCTC 12865 / 04OKA010-24)</name>
    <dbReference type="NCBI Taxonomy" id="583355"/>
    <lineage>
        <taxon>Bacteria</taxon>
        <taxon>Pseudomonadati</taxon>
        <taxon>Verrucomicrobiota</taxon>
        <taxon>Opitutia</taxon>
        <taxon>Puniceicoccales</taxon>
        <taxon>Coraliomargaritaceae</taxon>
        <taxon>Coraliomargarita</taxon>
    </lineage>
</organism>
<keyword evidence="2" id="KW-0812">Transmembrane</keyword>
<dbReference type="STRING" id="583355.Caka_2339"/>
<dbReference type="eggNOG" id="ENOG502ZP7R">
    <property type="taxonomic scope" value="Bacteria"/>
</dbReference>
<keyword evidence="2" id="KW-1133">Transmembrane helix</keyword>
<dbReference type="AlphaFoldDB" id="D5EMW6"/>
<evidence type="ECO:0000313" key="4">
    <source>
        <dbReference type="Proteomes" id="UP000000925"/>
    </source>
</evidence>